<dbReference type="InterPro" id="IPR027304">
    <property type="entry name" value="Trigger_fact/SurA_dom_sf"/>
</dbReference>
<dbReference type="InterPro" id="IPR050280">
    <property type="entry name" value="OMP_Chaperone_SurA"/>
</dbReference>
<dbReference type="PROSITE" id="PS50198">
    <property type="entry name" value="PPIC_PPIASE_2"/>
    <property type="match status" value="1"/>
</dbReference>
<dbReference type="InterPro" id="IPR015391">
    <property type="entry name" value="SurA_N"/>
</dbReference>
<dbReference type="SUPFAM" id="SSF54534">
    <property type="entry name" value="FKBP-like"/>
    <property type="match status" value="1"/>
</dbReference>
<evidence type="ECO:0000256" key="7">
    <source>
        <dbReference type="SAM" id="Phobius"/>
    </source>
</evidence>
<accession>A0A4Z0F7U1</accession>
<keyword evidence="7" id="KW-1133">Transmembrane helix</keyword>
<evidence type="ECO:0000313" key="10">
    <source>
        <dbReference type="Proteomes" id="UP000297890"/>
    </source>
</evidence>
<keyword evidence="7" id="KW-0812">Transmembrane</keyword>
<dbReference type="Proteomes" id="UP000297890">
    <property type="component" value="Unassembled WGS sequence"/>
</dbReference>
<keyword evidence="3 6" id="KW-0697">Rotamase</keyword>
<evidence type="ECO:0000256" key="1">
    <source>
        <dbReference type="ARBA" id="ARBA00022729"/>
    </source>
</evidence>
<dbReference type="Pfam" id="PF09312">
    <property type="entry name" value="SurA_N"/>
    <property type="match status" value="1"/>
</dbReference>
<evidence type="ECO:0000256" key="5">
    <source>
        <dbReference type="ARBA" id="ARBA00023235"/>
    </source>
</evidence>
<dbReference type="Gene3D" id="3.10.50.40">
    <property type="match status" value="1"/>
</dbReference>
<keyword evidence="10" id="KW-1185">Reference proteome</keyword>
<dbReference type="GO" id="GO:0003755">
    <property type="term" value="F:peptidyl-prolyl cis-trans isomerase activity"/>
    <property type="evidence" value="ECO:0007669"/>
    <property type="project" value="UniProtKB-KW"/>
</dbReference>
<dbReference type="OrthoDB" id="14196at2"/>
<keyword evidence="1" id="KW-0732">Signal</keyword>
<evidence type="ECO:0000256" key="2">
    <source>
        <dbReference type="ARBA" id="ARBA00022764"/>
    </source>
</evidence>
<dbReference type="RefSeq" id="WP_135281879.1">
    <property type="nucleotide sequence ID" value="NZ_SRIO01000009.1"/>
</dbReference>
<dbReference type="SUPFAM" id="SSF109998">
    <property type="entry name" value="Triger factor/SurA peptide-binding domain-like"/>
    <property type="match status" value="1"/>
</dbReference>
<proteinExistence type="predicted"/>
<dbReference type="InterPro" id="IPR000297">
    <property type="entry name" value="PPIase_PpiC"/>
</dbReference>
<comment type="caution">
    <text evidence="9">The sequence shown here is derived from an EMBL/GenBank/DDBJ whole genome shotgun (WGS) entry which is preliminary data.</text>
</comment>
<dbReference type="Gene3D" id="1.10.4030.10">
    <property type="entry name" value="Porin chaperone SurA, peptide-binding domain"/>
    <property type="match status" value="1"/>
</dbReference>
<feature type="transmembrane region" description="Helical" evidence="7">
    <location>
        <begin position="12"/>
        <end position="31"/>
    </location>
</feature>
<dbReference type="PANTHER" id="PTHR47637">
    <property type="entry name" value="CHAPERONE SURA"/>
    <property type="match status" value="1"/>
</dbReference>
<dbReference type="Pfam" id="PF00639">
    <property type="entry name" value="Rotamase"/>
    <property type="match status" value="1"/>
</dbReference>
<dbReference type="EMBL" id="SRIO01000009">
    <property type="protein sequence ID" value="TFZ82404.1"/>
    <property type="molecule type" value="Genomic_DNA"/>
</dbReference>
<reference evidence="9 10" key="1">
    <citation type="journal article" date="2019" name="ISME J.">
        <title>Candidatus Macondimonas diazotrophica, a novel gammaproteobacterial genus dominating crude-oil-contaminated coastal sediments.</title>
        <authorList>
            <person name="Karthikeyan S."/>
            <person name="Konstantinidis K."/>
        </authorList>
    </citation>
    <scope>NUCLEOTIDE SEQUENCE [LARGE SCALE GENOMIC DNA]</scope>
    <source>
        <strain evidence="9 10">KTK01</strain>
    </source>
</reference>
<dbReference type="PANTHER" id="PTHR47637:SF1">
    <property type="entry name" value="CHAPERONE SURA"/>
    <property type="match status" value="1"/>
</dbReference>
<keyword evidence="7" id="KW-0472">Membrane</keyword>
<gene>
    <name evidence="9" type="ORF">E4680_07940</name>
</gene>
<feature type="domain" description="PpiC" evidence="8">
    <location>
        <begin position="191"/>
        <end position="289"/>
    </location>
</feature>
<evidence type="ECO:0000256" key="6">
    <source>
        <dbReference type="PROSITE-ProRule" id="PRU00278"/>
    </source>
</evidence>
<keyword evidence="4" id="KW-0143">Chaperone</keyword>
<evidence type="ECO:0000256" key="4">
    <source>
        <dbReference type="ARBA" id="ARBA00023186"/>
    </source>
</evidence>
<dbReference type="PROSITE" id="PS01096">
    <property type="entry name" value="PPIC_PPIASE_1"/>
    <property type="match status" value="1"/>
</dbReference>
<keyword evidence="5 6" id="KW-0413">Isomerase</keyword>
<dbReference type="AlphaFoldDB" id="A0A4Z0F7U1"/>
<dbReference type="InterPro" id="IPR046357">
    <property type="entry name" value="PPIase_dom_sf"/>
</dbReference>
<protein>
    <submittedName>
        <fullName evidence="9">Peptidylprolyl isomerase</fullName>
    </submittedName>
</protein>
<organism evidence="9 10">
    <name type="scientific">Candidatus Macondimonas diazotrophica</name>
    <dbReference type="NCBI Taxonomy" id="2305248"/>
    <lineage>
        <taxon>Bacteria</taxon>
        <taxon>Pseudomonadati</taxon>
        <taxon>Pseudomonadota</taxon>
        <taxon>Gammaproteobacteria</taxon>
        <taxon>Chromatiales</taxon>
        <taxon>Ectothiorhodospiraceae</taxon>
        <taxon>Candidatus Macondimonas</taxon>
    </lineage>
</organism>
<evidence type="ECO:0000259" key="8">
    <source>
        <dbReference type="PROSITE" id="PS50198"/>
    </source>
</evidence>
<dbReference type="InterPro" id="IPR023058">
    <property type="entry name" value="PPIase_PpiC_CS"/>
</dbReference>
<name>A0A4Z0F7U1_9GAMM</name>
<evidence type="ECO:0000313" key="9">
    <source>
        <dbReference type="EMBL" id="TFZ82404.1"/>
    </source>
</evidence>
<keyword evidence="2" id="KW-0574">Periplasm</keyword>
<evidence type="ECO:0000256" key="3">
    <source>
        <dbReference type="ARBA" id="ARBA00023110"/>
    </source>
</evidence>
<sequence length="338" mass="38315">MKQCHDRTRNQGSAIWIFGMLLLAWSLPLMAAELDRVVAVVNDGVVLRSELDNQIREIRARAAGQANGRLPPDDVLERQVLEQMIQKEIQIQLATRTGIKVSDDAVNQAIAGIARRNNMRLEDFIAAVEAQGLSYQALREDIRDDISIDQLRQREIARKIVVTDREIANQLETLEGLDDTENGAEDKKMMVSETRARHILMRPSVVMDEAKIRTTLADVRSQLVAGADFAELAKQYSEDPTADQGGELGWLPRGATVPEFQQVMDALEPGQVSEPFRSRFGWHLVQVLERRQRDATDEALREQARQLVFQRKLEEATAAWVRRLREEAYVEIRLDPAS</sequence>